<name>A0A8D0AH23_SANLU</name>
<keyword evidence="2" id="KW-1185">Reference proteome</keyword>
<protein>
    <submittedName>
        <fullName evidence="1">Uncharacterized protein</fullName>
    </submittedName>
</protein>
<dbReference type="Ensembl" id="ENSSLUT00000055898.1">
    <property type="protein sequence ID" value="ENSSLUP00000054306.1"/>
    <property type="gene ID" value="ENSSLUG00000023487.1"/>
</dbReference>
<dbReference type="AlphaFoldDB" id="A0A8D0AH23"/>
<reference evidence="1" key="2">
    <citation type="submission" date="2025-09" db="UniProtKB">
        <authorList>
            <consortium name="Ensembl"/>
        </authorList>
    </citation>
    <scope>IDENTIFICATION</scope>
</reference>
<dbReference type="GeneTree" id="ENSGT00940000177561"/>
<dbReference type="Proteomes" id="UP000694568">
    <property type="component" value="Unplaced"/>
</dbReference>
<accession>A0A8D0AH23</accession>
<proteinExistence type="predicted"/>
<sequence>MHNLYLREWPVAVHFYLHTQSDELHVVQLLGGLPAEPALLGFAPLAVDGAIAHHLCHCPYHLPLLKSWLMSGQELPESLHVGCC</sequence>
<reference evidence="1" key="1">
    <citation type="submission" date="2025-08" db="UniProtKB">
        <authorList>
            <consortium name="Ensembl"/>
        </authorList>
    </citation>
    <scope>IDENTIFICATION</scope>
</reference>
<evidence type="ECO:0000313" key="2">
    <source>
        <dbReference type="Proteomes" id="UP000694568"/>
    </source>
</evidence>
<evidence type="ECO:0000313" key="1">
    <source>
        <dbReference type="Ensembl" id="ENSSLUP00000054306.1"/>
    </source>
</evidence>
<organism evidence="1 2">
    <name type="scientific">Sander lucioperca</name>
    <name type="common">Pike-perch</name>
    <name type="synonym">Perca lucioperca</name>
    <dbReference type="NCBI Taxonomy" id="283035"/>
    <lineage>
        <taxon>Eukaryota</taxon>
        <taxon>Metazoa</taxon>
        <taxon>Chordata</taxon>
        <taxon>Craniata</taxon>
        <taxon>Vertebrata</taxon>
        <taxon>Euteleostomi</taxon>
        <taxon>Actinopterygii</taxon>
        <taxon>Neopterygii</taxon>
        <taxon>Teleostei</taxon>
        <taxon>Neoteleostei</taxon>
        <taxon>Acanthomorphata</taxon>
        <taxon>Eupercaria</taxon>
        <taxon>Perciformes</taxon>
        <taxon>Percoidei</taxon>
        <taxon>Percidae</taxon>
        <taxon>Luciopercinae</taxon>
        <taxon>Sander</taxon>
    </lineage>
</organism>